<feature type="transmembrane region" description="Helical" evidence="1">
    <location>
        <begin position="68"/>
        <end position="88"/>
    </location>
</feature>
<name>A0A7I7S4J3_9MYCO</name>
<keyword evidence="3" id="KW-1185">Reference proteome</keyword>
<dbReference type="KEGG" id="marz:MARA_48480"/>
<proteinExistence type="predicted"/>
<keyword evidence="1" id="KW-0472">Membrane</keyword>
<geneLocation type="plasmid" evidence="3">
    <name>pjcm18538 dna</name>
</geneLocation>
<evidence type="ECO:0000313" key="2">
    <source>
        <dbReference type="EMBL" id="BBY51380.1"/>
    </source>
</evidence>
<gene>
    <name evidence="2" type="ORF">MARA_48480</name>
</gene>
<keyword evidence="1" id="KW-1133">Transmembrane helix</keyword>
<dbReference type="RefSeq" id="WP_198339313.1">
    <property type="nucleotide sequence ID" value="NZ_AP022593.1"/>
</dbReference>
<reference evidence="2 3" key="1">
    <citation type="journal article" date="2019" name="Emerg. Microbes Infect.">
        <title>Comprehensive subspecies identification of 175 nontuberculous mycobacteria species based on 7547 genomic profiles.</title>
        <authorList>
            <person name="Matsumoto Y."/>
            <person name="Kinjo T."/>
            <person name="Motooka D."/>
            <person name="Nabeya D."/>
            <person name="Jung N."/>
            <person name="Uechi K."/>
            <person name="Horii T."/>
            <person name="Iida T."/>
            <person name="Fujita J."/>
            <person name="Nakamura S."/>
        </authorList>
    </citation>
    <scope>NUCLEOTIDE SEQUENCE [LARGE SCALE GENOMIC DNA]</scope>
    <source>
        <strain evidence="2 3">JCM 18538</strain>
    </source>
</reference>
<protein>
    <submittedName>
        <fullName evidence="2">Membrane protein</fullName>
    </submittedName>
</protein>
<keyword evidence="1" id="KW-0812">Transmembrane</keyword>
<dbReference type="PANTHER" id="PTHR36974:SF1">
    <property type="entry name" value="DOXX FAMILY MEMBRANE PROTEIN"/>
    <property type="match status" value="1"/>
</dbReference>
<accession>A0A7I7S4J3</accession>
<dbReference type="Proteomes" id="UP000467428">
    <property type="component" value="Chromosome"/>
</dbReference>
<feature type="transmembrane region" description="Helical" evidence="1">
    <location>
        <begin position="42"/>
        <end position="61"/>
    </location>
</feature>
<dbReference type="PANTHER" id="PTHR36974">
    <property type="entry name" value="MEMBRANE PROTEIN-RELATED"/>
    <property type="match status" value="1"/>
</dbReference>
<sequence length="140" mass="15158">MRRLARLLLGAALVFAGVSHLTFARASFYAQVPPYLPLNVDFVVIASGIVEIALGLGLLVVARWRVPLGWLTAALFVAVFPGNVSQYLTHSDAFGLDSDRSRAIRLAFQPLLVVWALWSTGAWAAWRARRAADAGRPAAS</sequence>
<feature type="transmembrane region" description="Helical" evidence="1">
    <location>
        <begin position="108"/>
        <end position="126"/>
    </location>
</feature>
<organism evidence="2 3">
    <name type="scientific">Mycolicibacterium arabiense</name>
    <dbReference type="NCBI Taxonomy" id="1286181"/>
    <lineage>
        <taxon>Bacteria</taxon>
        <taxon>Bacillati</taxon>
        <taxon>Actinomycetota</taxon>
        <taxon>Actinomycetes</taxon>
        <taxon>Mycobacteriales</taxon>
        <taxon>Mycobacteriaceae</taxon>
        <taxon>Mycolicibacterium</taxon>
    </lineage>
</organism>
<evidence type="ECO:0000313" key="3">
    <source>
        <dbReference type="Proteomes" id="UP000467428"/>
    </source>
</evidence>
<dbReference type="AlphaFoldDB" id="A0A7I7S4J3"/>
<evidence type="ECO:0000256" key="1">
    <source>
        <dbReference type="SAM" id="Phobius"/>
    </source>
</evidence>
<dbReference type="EMBL" id="AP022593">
    <property type="protein sequence ID" value="BBY51380.1"/>
    <property type="molecule type" value="Genomic_DNA"/>
</dbReference>